<reference evidence="2 3" key="1">
    <citation type="journal article" date="2015" name="Fungal Genet. Biol.">
        <title>Evolution of novel wood decay mechanisms in Agaricales revealed by the genome sequences of Fistulina hepatica and Cylindrobasidium torrendii.</title>
        <authorList>
            <person name="Floudas D."/>
            <person name="Held B.W."/>
            <person name="Riley R."/>
            <person name="Nagy L.G."/>
            <person name="Koehler G."/>
            <person name="Ransdell A.S."/>
            <person name="Younus H."/>
            <person name="Chow J."/>
            <person name="Chiniquy J."/>
            <person name="Lipzen A."/>
            <person name="Tritt A."/>
            <person name="Sun H."/>
            <person name="Haridas S."/>
            <person name="LaButti K."/>
            <person name="Ohm R.A."/>
            <person name="Kues U."/>
            <person name="Blanchette R.A."/>
            <person name="Grigoriev I.V."/>
            <person name="Minto R.E."/>
            <person name="Hibbett D.S."/>
        </authorList>
    </citation>
    <scope>NUCLEOTIDE SEQUENCE [LARGE SCALE GENOMIC DNA]</scope>
    <source>
        <strain evidence="2 3">FP15055 ss-10</strain>
    </source>
</reference>
<dbReference type="OrthoDB" id="3217643at2759"/>
<sequence length="391" mass="41677">MQGASAQPGTDPICAPGPLTIAVQYRCNHQREVCRNRTNHPRFDVLYLKNAEVELFNGCGYCKWARQNTSKTPFLNNPGLAGCCRPPTTAAEGRAIKIMEWRAVSKIHHTPIPDNVRAVLDNFAPKSNTATARLKSPPAGERKQNGSPPSKGSPNLPKSPAVAIPGKPRTNSPKNGTASLAGSLSRNSGANMLAEFRRSTVEGSSPVRKSVDLEMATTPRRGSLSSRQSIPSSKPHTPTTPTRNSPTTRVSPAAQTTPTISAPKVAEELVRSAASPFAVPVREDDEVSNASGSSGSQSDSTVTSDGGFTDYLSDESEEELQRQAEKRAALAAQNQAEEMEFRAARLRLTDVDLSPPKSWNATNPGGYAASRLTSASAVHIPTATTMSSHRS</sequence>
<evidence type="ECO:0000256" key="1">
    <source>
        <dbReference type="SAM" id="MobiDB-lite"/>
    </source>
</evidence>
<accession>A0A0D7BMM6</accession>
<feature type="compositionally biased region" description="Low complexity" evidence="1">
    <location>
        <begin position="291"/>
        <end position="307"/>
    </location>
</feature>
<dbReference type="Proteomes" id="UP000054007">
    <property type="component" value="Unassembled WGS sequence"/>
</dbReference>
<evidence type="ECO:0000313" key="3">
    <source>
        <dbReference type="Proteomes" id="UP000054007"/>
    </source>
</evidence>
<name>A0A0D7BMM6_9AGAR</name>
<feature type="region of interest" description="Disordered" evidence="1">
    <location>
        <begin position="129"/>
        <end position="262"/>
    </location>
</feature>
<organism evidence="2 3">
    <name type="scientific">Cylindrobasidium torrendii FP15055 ss-10</name>
    <dbReference type="NCBI Taxonomy" id="1314674"/>
    <lineage>
        <taxon>Eukaryota</taxon>
        <taxon>Fungi</taxon>
        <taxon>Dikarya</taxon>
        <taxon>Basidiomycota</taxon>
        <taxon>Agaricomycotina</taxon>
        <taxon>Agaricomycetes</taxon>
        <taxon>Agaricomycetidae</taxon>
        <taxon>Agaricales</taxon>
        <taxon>Marasmiineae</taxon>
        <taxon>Physalacriaceae</taxon>
        <taxon>Cylindrobasidium</taxon>
    </lineage>
</organism>
<proteinExistence type="predicted"/>
<protein>
    <submittedName>
        <fullName evidence="2">Uncharacterized protein</fullName>
    </submittedName>
</protein>
<feature type="compositionally biased region" description="Basic and acidic residues" evidence="1">
    <location>
        <begin position="319"/>
        <end position="328"/>
    </location>
</feature>
<feature type="compositionally biased region" description="Low complexity" evidence="1">
    <location>
        <begin position="229"/>
        <end position="252"/>
    </location>
</feature>
<feature type="compositionally biased region" description="Polar residues" evidence="1">
    <location>
        <begin position="169"/>
        <end position="190"/>
    </location>
</feature>
<gene>
    <name evidence="2" type="ORF">CYLTODRAFT_369366</name>
</gene>
<dbReference type="EMBL" id="KN880454">
    <property type="protein sequence ID" value="KIY71460.1"/>
    <property type="molecule type" value="Genomic_DNA"/>
</dbReference>
<feature type="region of interest" description="Disordered" evidence="1">
    <location>
        <begin position="276"/>
        <end position="334"/>
    </location>
</feature>
<dbReference type="STRING" id="1314674.A0A0D7BMM6"/>
<evidence type="ECO:0000313" key="2">
    <source>
        <dbReference type="EMBL" id="KIY71460.1"/>
    </source>
</evidence>
<keyword evidence="3" id="KW-1185">Reference proteome</keyword>
<dbReference type="AlphaFoldDB" id="A0A0D7BMM6"/>